<dbReference type="RefSeq" id="WP_083048770.1">
    <property type="nucleotide sequence ID" value="NZ_MWQY01000004.1"/>
</dbReference>
<evidence type="ECO:0008006" key="4">
    <source>
        <dbReference type="Google" id="ProtNLM"/>
    </source>
</evidence>
<gene>
    <name evidence="2" type="ORF">B4O97_04635</name>
</gene>
<dbReference type="EMBL" id="MWQY01000004">
    <property type="protein sequence ID" value="ORC36914.1"/>
    <property type="molecule type" value="Genomic_DNA"/>
</dbReference>
<organism evidence="2 3">
    <name type="scientific">Marispirochaeta aestuarii</name>
    <dbReference type="NCBI Taxonomy" id="1963862"/>
    <lineage>
        <taxon>Bacteria</taxon>
        <taxon>Pseudomonadati</taxon>
        <taxon>Spirochaetota</taxon>
        <taxon>Spirochaetia</taxon>
        <taxon>Spirochaetales</taxon>
        <taxon>Spirochaetaceae</taxon>
        <taxon>Marispirochaeta</taxon>
    </lineage>
</organism>
<evidence type="ECO:0000313" key="2">
    <source>
        <dbReference type="EMBL" id="ORC36914.1"/>
    </source>
</evidence>
<evidence type="ECO:0000256" key="1">
    <source>
        <dbReference type="SAM" id="MobiDB-lite"/>
    </source>
</evidence>
<reference evidence="2 3" key="1">
    <citation type="submission" date="2017-03" db="EMBL/GenBank/DDBJ databases">
        <title>Draft Genome sequence of Marispirochaeta sp. strain JC444.</title>
        <authorList>
            <person name="Shivani Y."/>
            <person name="Subhash Y."/>
            <person name="Sasikala C."/>
            <person name="Ramana C."/>
        </authorList>
    </citation>
    <scope>NUCLEOTIDE SEQUENCE [LARGE SCALE GENOMIC DNA]</scope>
    <source>
        <strain evidence="2 3">JC444</strain>
    </source>
</reference>
<feature type="region of interest" description="Disordered" evidence="1">
    <location>
        <begin position="127"/>
        <end position="187"/>
    </location>
</feature>
<dbReference type="Proteomes" id="UP000192343">
    <property type="component" value="Unassembled WGS sequence"/>
</dbReference>
<dbReference type="Gene3D" id="1.20.120.1490">
    <property type="match status" value="1"/>
</dbReference>
<protein>
    <recommendedName>
        <fullName evidence="4">Periplasmic heavy metal sensor</fullName>
    </recommendedName>
</protein>
<accession>A0A1Y1S0Q5</accession>
<dbReference type="AlphaFoldDB" id="A0A1Y1S0Q5"/>
<evidence type="ECO:0000313" key="3">
    <source>
        <dbReference type="Proteomes" id="UP000192343"/>
    </source>
</evidence>
<comment type="caution">
    <text evidence="2">The sequence shown here is derived from an EMBL/GenBank/DDBJ whole genome shotgun (WGS) entry which is preliminary data.</text>
</comment>
<proteinExistence type="predicted"/>
<dbReference type="STRING" id="1963862.B4O97_04635"/>
<sequence length="187" mass="20918">MKKIIVLMAVLLVFVVIAEAQDLPDSQILDRLRLSTATRDRLRDMDRDRIDVVITAGAEQKILQARLERMLLDRNPDMKRIEELLRESLELKLKVEMQNIERTMEMRRLLGEEKWMEFLRYRNEYRRQTSTRTGDIPSGNEPAENRESRSSRNSGESSGTGSGGGAGSSGSSGDAGSSGGSGSSGRR</sequence>
<dbReference type="OrthoDB" id="10000278at2"/>
<feature type="compositionally biased region" description="Gly residues" evidence="1">
    <location>
        <begin position="158"/>
        <end position="170"/>
    </location>
</feature>
<keyword evidence="3" id="KW-1185">Reference proteome</keyword>
<name>A0A1Y1S0Q5_9SPIO</name>
<feature type="compositionally biased region" description="Gly residues" evidence="1">
    <location>
        <begin position="176"/>
        <end position="187"/>
    </location>
</feature>